<dbReference type="Pfam" id="PF23575">
    <property type="entry name" value="JAG1"/>
    <property type="match status" value="1"/>
</dbReference>
<feature type="compositionally biased region" description="Gly residues" evidence="1">
    <location>
        <begin position="17"/>
        <end position="30"/>
    </location>
</feature>
<proteinExistence type="predicted"/>
<feature type="compositionally biased region" description="Basic and acidic residues" evidence="1">
    <location>
        <begin position="376"/>
        <end position="402"/>
    </location>
</feature>
<evidence type="ECO:0000259" key="3">
    <source>
        <dbReference type="SMART" id="SM00215"/>
    </source>
</evidence>
<dbReference type="OrthoDB" id="283575at2759"/>
<evidence type="ECO:0000256" key="2">
    <source>
        <dbReference type="SAM" id="Phobius"/>
    </source>
</evidence>
<dbReference type="Proteomes" id="UP001148018">
    <property type="component" value="Unassembled WGS sequence"/>
</dbReference>
<keyword evidence="5" id="KW-1185">Reference proteome</keyword>
<evidence type="ECO:0000313" key="4">
    <source>
        <dbReference type="EMBL" id="KAJ3613018.1"/>
    </source>
</evidence>
<dbReference type="AlphaFoldDB" id="A0A9Q0IX23"/>
<dbReference type="InterPro" id="IPR026219">
    <property type="entry name" value="Jagged/Serrate"/>
</dbReference>
<keyword evidence="2" id="KW-1133">Transmembrane helix</keyword>
<dbReference type="SMART" id="SM00215">
    <property type="entry name" value="VWC_out"/>
    <property type="match status" value="1"/>
</dbReference>
<feature type="region of interest" description="Disordered" evidence="1">
    <location>
        <begin position="1"/>
        <end position="44"/>
    </location>
</feature>
<feature type="compositionally biased region" description="Gly residues" evidence="1">
    <location>
        <begin position="404"/>
        <end position="414"/>
    </location>
</feature>
<reference evidence="4" key="1">
    <citation type="submission" date="2022-07" db="EMBL/GenBank/DDBJ databases">
        <title>Chromosome-level genome of Muraenolepis orangiensis.</title>
        <authorList>
            <person name="Kim J."/>
        </authorList>
    </citation>
    <scope>NUCLEOTIDE SEQUENCE</scope>
    <source>
        <strain evidence="4">KU_S4_2022</strain>
        <tissue evidence="4">Muscle</tissue>
    </source>
</reference>
<dbReference type="GO" id="GO:0005112">
    <property type="term" value="F:Notch binding"/>
    <property type="evidence" value="ECO:0007669"/>
    <property type="project" value="InterPro"/>
</dbReference>
<evidence type="ECO:0000313" key="5">
    <source>
        <dbReference type="Proteomes" id="UP001148018"/>
    </source>
</evidence>
<sequence>MASLDLTAASVSPGNPWGEGGGGGEGGKGQRSGAEVRGDATTTTIVRRRQIRKPLRKTVLTFDPWSSEEGVCHHSGLSFPHGSHWQEECNGCQCVHGNVLCSKVRCGRRPCLLPNMLSGPEGATNSAPCPAGQECVEHLYLTCFSPPCRQWGVCSEAEAHTAPLGPSPDTRCEPNSGYLDNSCVRITLIFQPDRVPQVSGRSHGNRRGFGGGFEVSGRSYGNRQGVGWWGFEGTTIEKICSELRFLPVTQTLARDRTLRILCDRSYSNEDAVEVAMEAAREVISSLSKRPNSTVMLALVEVKVETSAMTMPVDYLVPVLVSVFGVLWLACIAVCIWWRRRRKKDRREAELAAQDRTVNNQLQPLSGGRGKAHKDNRHKDPLYEGRKEPLGRDKPSNTKRERGIVGNGGGGGGGLICTTRGGPVKGPHRTPYGPNDNRWKNLNATKLRDDIRDHY</sequence>
<gene>
    <name evidence="4" type="ORF">NHX12_019274</name>
</gene>
<evidence type="ECO:0000256" key="1">
    <source>
        <dbReference type="SAM" id="MobiDB-lite"/>
    </source>
</evidence>
<keyword evidence="2" id="KW-0812">Transmembrane</keyword>
<dbReference type="SUPFAM" id="SSF57603">
    <property type="entry name" value="FnI-like domain"/>
    <property type="match status" value="1"/>
</dbReference>
<dbReference type="EMBL" id="JANIIK010000035">
    <property type="protein sequence ID" value="KAJ3613018.1"/>
    <property type="molecule type" value="Genomic_DNA"/>
</dbReference>
<dbReference type="InterPro" id="IPR001007">
    <property type="entry name" value="VWF_dom"/>
</dbReference>
<protein>
    <recommendedName>
        <fullName evidence="3">VWFC domain-containing protein</fullName>
    </recommendedName>
</protein>
<dbReference type="PRINTS" id="PR02059">
    <property type="entry name" value="JAGGEDFAMILY"/>
</dbReference>
<dbReference type="InterPro" id="IPR056986">
    <property type="entry name" value="JAG1_1/2_dom"/>
</dbReference>
<feature type="non-terminal residue" evidence="4">
    <location>
        <position position="454"/>
    </location>
</feature>
<feature type="transmembrane region" description="Helical" evidence="2">
    <location>
        <begin position="314"/>
        <end position="337"/>
    </location>
</feature>
<dbReference type="GO" id="GO:0007219">
    <property type="term" value="P:Notch signaling pathway"/>
    <property type="evidence" value="ECO:0007669"/>
    <property type="project" value="InterPro"/>
</dbReference>
<comment type="caution">
    <text evidence="4">The sequence shown here is derived from an EMBL/GenBank/DDBJ whole genome shotgun (WGS) entry which is preliminary data.</text>
</comment>
<dbReference type="Pfam" id="PF00093">
    <property type="entry name" value="VWC"/>
    <property type="match status" value="1"/>
</dbReference>
<organism evidence="4 5">
    <name type="scientific">Muraenolepis orangiensis</name>
    <name type="common">Patagonian moray cod</name>
    <dbReference type="NCBI Taxonomy" id="630683"/>
    <lineage>
        <taxon>Eukaryota</taxon>
        <taxon>Metazoa</taxon>
        <taxon>Chordata</taxon>
        <taxon>Craniata</taxon>
        <taxon>Vertebrata</taxon>
        <taxon>Euteleostomi</taxon>
        <taxon>Actinopterygii</taxon>
        <taxon>Neopterygii</taxon>
        <taxon>Teleostei</taxon>
        <taxon>Neoteleostei</taxon>
        <taxon>Acanthomorphata</taxon>
        <taxon>Zeiogadaria</taxon>
        <taxon>Gadariae</taxon>
        <taxon>Gadiformes</taxon>
        <taxon>Muraenolepidoidei</taxon>
        <taxon>Muraenolepididae</taxon>
        <taxon>Muraenolepis</taxon>
    </lineage>
</organism>
<name>A0A9Q0IX23_9TELE</name>
<keyword evidence="2" id="KW-0472">Membrane</keyword>
<feature type="region of interest" description="Disordered" evidence="1">
    <location>
        <begin position="354"/>
        <end position="414"/>
    </location>
</feature>
<accession>A0A9Q0IX23</accession>
<feature type="domain" description="VWFC" evidence="3">
    <location>
        <begin position="72"/>
        <end position="148"/>
    </location>
</feature>